<dbReference type="STRING" id="97359.A0A550CZU4"/>
<dbReference type="EMBL" id="VDMD01000001">
    <property type="protein sequence ID" value="TRM70296.1"/>
    <property type="molecule type" value="Genomic_DNA"/>
</dbReference>
<reference evidence="5 6" key="1">
    <citation type="journal article" date="2019" name="New Phytol.">
        <title>Comparative genomics reveals unique wood-decay strategies and fruiting body development in the Schizophyllaceae.</title>
        <authorList>
            <person name="Almasi E."/>
            <person name="Sahu N."/>
            <person name="Krizsan K."/>
            <person name="Balint B."/>
            <person name="Kovacs G.M."/>
            <person name="Kiss B."/>
            <person name="Cseklye J."/>
            <person name="Drula E."/>
            <person name="Henrissat B."/>
            <person name="Nagy I."/>
            <person name="Chovatia M."/>
            <person name="Adam C."/>
            <person name="LaButti K."/>
            <person name="Lipzen A."/>
            <person name="Riley R."/>
            <person name="Grigoriev I.V."/>
            <person name="Nagy L.G."/>
        </authorList>
    </citation>
    <scope>NUCLEOTIDE SEQUENCE [LARGE SCALE GENOMIC DNA]</scope>
    <source>
        <strain evidence="5 6">NL-1724</strain>
    </source>
</reference>
<keyword evidence="6" id="KW-1185">Reference proteome</keyword>
<keyword evidence="1" id="KW-0507">mRNA processing</keyword>
<name>A0A550CZU4_9AGAR</name>
<dbReference type="OrthoDB" id="3863715at2759"/>
<dbReference type="GO" id="GO:0008270">
    <property type="term" value="F:zinc ion binding"/>
    <property type="evidence" value="ECO:0007669"/>
    <property type="project" value="UniProtKB-KW"/>
</dbReference>
<dbReference type="SMART" id="SM00343">
    <property type="entry name" value="ZnF_C2HC"/>
    <property type="match status" value="4"/>
</dbReference>
<dbReference type="InterPro" id="IPR001878">
    <property type="entry name" value="Znf_CCHC"/>
</dbReference>
<feature type="compositionally biased region" description="Basic and acidic residues" evidence="3">
    <location>
        <begin position="58"/>
        <end position="74"/>
    </location>
</feature>
<dbReference type="GO" id="GO:0006397">
    <property type="term" value="P:mRNA processing"/>
    <property type="evidence" value="ECO:0007669"/>
    <property type="project" value="UniProtKB-KW"/>
</dbReference>
<evidence type="ECO:0000256" key="3">
    <source>
        <dbReference type="SAM" id="MobiDB-lite"/>
    </source>
</evidence>
<organism evidence="5 6">
    <name type="scientific">Schizophyllum amplum</name>
    <dbReference type="NCBI Taxonomy" id="97359"/>
    <lineage>
        <taxon>Eukaryota</taxon>
        <taxon>Fungi</taxon>
        <taxon>Dikarya</taxon>
        <taxon>Basidiomycota</taxon>
        <taxon>Agaricomycotina</taxon>
        <taxon>Agaricomycetes</taxon>
        <taxon>Agaricomycetidae</taxon>
        <taxon>Agaricales</taxon>
        <taxon>Schizophyllaceae</taxon>
        <taxon>Schizophyllum</taxon>
    </lineage>
</organism>
<evidence type="ECO:0000256" key="1">
    <source>
        <dbReference type="ARBA" id="ARBA00022664"/>
    </source>
</evidence>
<accession>A0A550CZU4</accession>
<sequence>MTRVTSIGIKRAYVNASPPPEAVDVDEPAPAENAPPKKKRKHDSDAEPPAKKTYKNKAIAERAQRSEQRRLQRISERDADTTCFACREKGHAARFCPKTKGQGGNKTAVGICYRCGSMRHSLKRCRKPHDPESPLPFATCFVCSGTGHLASACPDNQDKGIYPNGGCCKLCGETSHLAKDCALRKPDVKPAAVIGFVEAPGADEDDFHTLRRLDKQLDRAERVDGKKKKLADVKTGAHSGVTKSFGPAPTPSIKKKVVNF</sequence>
<feature type="region of interest" description="Disordered" evidence="3">
    <location>
        <begin position="1"/>
        <end position="74"/>
    </location>
</feature>
<evidence type="ECO:0000313" key="6">
    <source>
        <dbReference type="Proteomes" id="UP000320762"/>
    </source>
</evidence>
<feature type="domain" description="CCHC-type" evidence="4">
    <location>
        <begin position="140"/>
        <end position="155"/>
    </location>
</feature>
<keyword evidence="2" id="KW-0479">Metal-binding</keyword>
<evidence type="ECO:0000256" key="2">
    <source>
        <dbReference type="PROSITE-ProRule" id="PRU00047"/>
    </source>
</evidence>
<dbReference type="Gene3D" id="4.10.60.10">
    <property type="entry name" value="Zinc finger, CCHC-type"/>
    <property type="match status" value="2"/>
</dbReference>
<dbReference type="Proteomes" id="UP000320762">
    <property type="component" value="Unassembled WGS sequence"/>
</dbReference>
<dbReference type="SUPFAM" id="SSF57756">
    <property type="entry name" value="Retrovirus zinc finger-like domains"/>
    <property type="match status" value="2"/>
</dbReference>
<feature type="domain" description="CCHC-type" evidence="4">
    <location>
        <begin position="83"/>
        <end position="98"/>
    </location>
</feature>
<feature type="domain" description="CCHC-type" evidence="4">
    <location>
        <begin position="168"/>
        <end position="181"/>
    </location>
</feature>
<dbReference type="PANTHER" id="PTHR46242:SF1">
    <property type="entry name" value="ZINC FINGER CCHC DOMAIN-CONTAINING PROTEIN 9"/>
    <property type="match status" value="1"/>
</dbReference>
<dbReference type="InterPro" id="IPR042246">
    <property type="entry name" value="ZCCHC9"/>
</dbReference>
<proteinExistence type="predicted"/>
<keyword evidence="2" id="KW-0863">Zinc-finger</keyword>
<evidence type="ECO:0000313" key="5">
    <source>
        <dbReference type="EMBL" id="TRM70296.1"/>
    </source>
</evidence>
<gene>
    <name evidence="5" type="ORF">BD626DRAFT_563952</name>
</gene>
<dbReference type="AlphaFoldDB" id="A0A550CZU4"/>
<protein>
    <recommendedName>
        <fullName evidence="4">CCHC-type domain-containing protein</fullName>
    </recommendedName>
</protein>
<dbReference type="GO" id="GO:0005730">
    <property type="term" value="C:nucleolus"/>
    <property type="evidence" value="ECO:0007669"/>
    <property type="project" value="TreeGrafter"/>
</dbReference>
<dbReference type="InterPro" id="IPR036875">
    <property type="entry name" value="Znf_CCHC_sf"/>
</dbReference>
<dbReference type="PANTHER" id="PTHR46242">
    <property type="entry name" value="ZINC FINGER CCHC DOMAIN-CONTAINING PROTEIN 9 ZCCHC9"/>
    <property type="match status" value="1"/>
</dbReference>
<dbReference type="Pfam" id="PF00098">
    <property type="entry name" value="zf-CCHC"/>
    <property type="match status" value="1"/>
</dbReference>
<dbReference type="GO" id="GO:0003676">
    <property type="term" value="F:nucleic acid binding"/>
    <property type="evidence" value="ECO:0007669"/>
    <property type="project" value="InterPro"/>
</dbReference>
<evidence type="ECO:0000259" key="4">
    <source>
        <dbReference type="PROSITE" id="PS50158"/>
    </source>
</evidence>
<comment type="caution">
    <text evidence="5">The sequence shown here is derived from an EMBL/GenBank/DDBJ whole genome shotgun (WGS) entry which is preliminary data.</text>
</comment>
<feature type="region of interest" description="Disordered" evidence="3">
    <location>
        <begin position="225"/>
        <end position="260"/>
    </location>
</feature>
<dbReference type="PROSITE" id="PS50158">
    <property type="entry name" value="ZF_CCHC"/>
    <property type="match status" value="3"/>
</dbReference>
<keyword evidence="2" id="KW-0862">Zinc</keyword>